<protein>
    <submittedName>
        <fullName evidence="1">Uncharacterized protein</fullName>
    </submittedName>
</protein>
<reference evidence="1" key="2">
    <citation type="submission" date="2025-08" db="UniProtKB">
        <authorList>
            <consortium name="Ensembl"/>
        </authorList>
    </citation>
    <scope>IDENTIFICATION</scope>
    <source>
        <strain evidence="1">Thorbecke</strain>
    </source>
</reference>
<accession>A0A5F9CJU0</accession>
<reference evidence="1" key="3">
    <citation type="submission" date="2025-09" db="UniProtKB">
        <authorList>
            <consortium name="Ensembl"/>
        </authorList>
    </citation>
    <scope>IDENTIFICATION</scope>
    <source>
        <strain evidence="1">Thorbecke</strain>
    </source>
</reference>
<name>A0A5F9CJU0_RABIT</name>
<sequence length="438" mass="45019">MAKDRRVVVGVAHLDNEGVVAGEAGAARVHRHYDHVELPRGLVVQRSRGVQEVLFLVLVALAVAGRLELEGHVAHHGAGDHAILTLVPVGHLHQCYGGVHQDVLRHVGHPVLERDAPDLADLDGRHVVVLVFDVEDDGGLVGLGGLPAVAGHDREAQLVHLLAVDAVQHAEPAGRLVEAQQPPHGLGGGPEHVLDLPVDPHVQVGGAQLQDGRPRGAVLGQVGLVHALLEAGAVVIHVGDEHPQDGLRGPRRVAAVAHPQGQLVGVALLAVQRPLDDQLRLLLAVRGVRHLQLEHAAAAAGARPAAGLRRVQPPLGAAGAAATRAVPAAPGVGGAVGRPSAPALAAAAAAAAPGLLQQLVAFNAVAAEVAIGGGEHGRREGGRVVVDVEHDDPTLKQVHPALRGPDHRHHEVQEALVLVEDHLTAGAASPGLCAARSC</sequence>
<keyword evidence="2" id="KW-1185">Reference proteome</keyword>
<organism evidence="1 2">
    <name type="scientific">Oryctolagus cuniculus</name>
    <name type="common">Rabbit</name>
    <dbReference type="NCBI Taxonomy" id="9986"/>
    <lineage>
        <taxon>Eukaryota</taxon>
        <taxon>Metazoa</taxon>
        <taxon>Chordata</taxon>
        <taxon>Craniata</taxon>
        <taxon>Vertebrata</taxon>
        <taxon>Euteleostomi</taxon>
        <taxon>Mammalia</taxon>
        <taxon>Eutheria</taxon>
        <taxon>Euarchontoglires</taxon>
        <taxon>Glires</taxon>
        <taxon>Lagomorpha</taxon>
        <taxon>Leporidae</taxon>
        <taxon>Oryctolagus</taxon>
    </lineage>
</organism>
<evidence type="ECO:0000313" key="2">
    <source>
        <dbReference type="Proteomes" id="UP000001811"/>
    </source>
</evidence>
<reference evidence="1 2" key="1">
    <citation type="journal article" date="2011" name="Nature">
        <title>A high-resolution map of human evolutionary constraint using 29 mammals.</title>
        <authorList>
            <person name="Lindblad-Toh K."/>
            <person name="Garber M."/>
            <person name="Zuk O."/>
            <person name="Lin M.F."/>
            <person name="Parker B.J."/>
            <person name="Washietl S."/>
            <person name="Kheradpour P."/>
            <person name="Ernst J."/>
            <person name="Jordan G."/>
            <person name="Mauceli E."/>
            <person name="Ward L.D."/>
            <person name="Lowe C.B."/>
            <person name="Holloway A.K."/>
            <person name="Clamp M."/>
            <person name="Gnerre S."/>
            <person name="Alfoldi J."/>
            <person name="Beal K."/>
            <person name="Chang J."/>
            <person name="Clawson H."/>
            <person name="Cuff J."/>
            <person name="Di Palma F."/>
            <person name="Fitzgerald S."/>
            <person name="Flicek P."/>
            <person name="Guttman M."/>
            <person name="Hubisz M.J."/>
            <person name="Jaffe D.B."/>
            <person name="Jungreis I."/>
            <person name="Kent W.J."/>
            <person name="Kostka D."/>
            <person name="Lara M."/>
            <person name="Martins A.L."/>
            <person name="Massingham T."/>
            <person name="Moltke I."/>
            <person name="Raney B.J."/>
            <person name="Rasmussen M.D."/>
            <person name="Robinson J."/>
            <person name="Stark A."/>
            <person name="Vilella A.J."/>
            <person name="Wen J."/>
            <person name="Xie X."/>
            <person name="Zody M.C."/>
            <person name="Baldwin J."/>
            <person name="Bloom T."/>
            <person name="Chin C.W."/>
            <person name="Heiman D."/>
            <person name="Nicol R."/>
            <person name="Nusbaum C."/>
            <person name="Young S."/>
            <person name="Wilkinson J."/>
            <person name="Worley K.C."/>
            <person name="Kovar C.L."/>
            <person name="Muzny D.M."/>
            <person name="Gibbs R.A."/>
            <person name="Cree A."/>
            <person name="Dihn H.H."/>
            <person name="Fowler G."/>
            <person name="Jhangiani S."/>
            <person name="Joshi V."/>
            <person name="Lee S."/>
            <person name="Lewis L.R."/>
            <person name="Nazareth L.V."/>
            <person name="Okwuonu G."/>
            <person name="Santibanez J."/>
            <person name="Warren W.C."/>
            <person name="Mardis E.R."/>
            <person name="Weinstock G.M."/>
            <person name="Wilson R.K."/>
            <person name="Delehaunty K."/>
            <person name="Dooling D."/>
            <person name="Fronik C."/>
            <person name="Fulton L."/>
            <person name="Fulton B."/>
            <person name="Graves T."/>
            <person name="Minx P."/>
            <person name="Sodergren E."/>
            <person name="Birney E."/>
            <person name="Margulies E.H."/>
            <person name="Herrero J."/>
            <person name="Green E.D."/>
            <person name="Haussler D."/>
            <person name="Siepel A."/>
            <person name="Goldman N."/>
            <person name="Pollard K.S."/>
            <person name="Pedersen J.S."/>
            <person name="Lander E.S."/>
            <person name="Kellis M."/>
        </authorList>
    </citation>
    <scope>NUCLEOTIDE SEQUENCE [LARGE SCALE GENOMIC DNA]</scope>
    <source>
        <strain evidence="1 2">Thorbecke inbred</strain>
    </source>
</reference>
<dbReference type="Bgee" id="ENSOCUG00000035672">
    <property type="expression patterns" value="Expressed in frontal cortex"/>
</dbReference>
<dbReference type="EMBL" id="AAGW02010393">
    <property type="status" value="NOT_ANNOTATED_CDS"/>
    <property type="molecule type" value="Genomic_DNA"/>
</dbReference>
<proteinExistence type="predicted"/>
<dbReference type="AlphaFoldDB" id="A0A5F9CJU0"/>
<dbReference type="Proteomes" id="UP000001811">
    <property type="component" value="Chromosome 2"/>
</dbReference>
<dbReference type="InParanoid" id="A0A5F9CJU0"/>
<dbReference type="Ensembl" id="ENSOCUT00000040164.1">
    <property type="protein sequence ID" value="ENSOCUP00000033867.1"/>
    <property type="gene ID" value="ENSOCUG00000035672.1"/>
</dbReference>
<evidence type="ECO:0000313" key="1">
    <source>
        <dbReference type="Ensembl" id="ENSOCUP00000033867.1"/>
    </source>
</evidence>
<dbReference type="GeneTree" id="ENSGT01030000234945"/>